<protein>
    <recommendedName>
        <fullName evidence="4">GIY-YIG nuclease family protein</fullName>
    </recommendedName>
</protein>
<evidence type="ECO:0000313" key="3">
    <source>
        <dbReference type="Proteomes" id="UP001055125"/>
    </source>
</evidence>
<dbReference type="EMBL" id="BPQP01000001">
    <property type="protein sequence ID" value="GJD92949.1"/>
    <property type="molecule type" value="Genomic_DNA"/>
</dbReference>
<evidence type="ECO:0008006" key="4">
    <source>
        <dbReference type="Google" id="ProtNLM"/>
    </source>
</evidence>
<organism evidence="2 3">
    <name type="scientific">Methylobacterium iners</name>
    <dbReference type="NCBI Taxonomy" id="418707"/>
    <lineage>
        <taxon>Bacteria</taxon>
        <taxon>Pseudomonadati</taxon>
        <taxon>Pseudomonadota</taxon>
        <taxon>Alphaproteobacteria</taxon>
        <taxon>Hyphomicrobiales</taxon>
        <taxon>Methylobacteriaceae</taxon>
        <taxon>Methylobacterium</taxon>
    </lineage>
</organism>
<comment type="caution">
    <text evidence="2">The sequence shown here is derived from an EMBL/GenBank/DDBJ whole genome shotgun (WGS) entry which is preliminary data.</text>
</comment>
<accession>A0ABQ4RQC0</accession>
<keyword evidence="3" id="KW-1185">Reference proteome</keyword>
<dbReference type="RefSeq" id="WP_379002301.1">
    <property type="nucleotide sequence ID" value="NZ_JBHSNE010000015.1"/>
</dbReference>
<dbReference type="Proteomes" id="UP001055125">
    <property type="component" value="Unassembled WGS sequence"/>
</dbReference>
<evidence type="ECO:0000313" key="2">
    <source>
        <dbReference type="EMBL" id="GJD92949.1"/>
    </source>
</evidence>
<feature type="region of interest" description="Disordered" evidence="1">
    <location>
        <begin position="144"/>
        <end position="169"/>
    </location>
</feature>
<name>A0ABQ4RQC0_9HYPH</name>
<dbReference type="Pfam" id="PF13455">
    <property type="entry name" value="MUG113"/>
    <property type="match status" value="1"/>
</dbReference>
<proteinExistence type="predicted"/>
<reference evidence="2" key="2">
    <citation type="submission" date="2021-08" db="EMBL/GenBank/DDBJ databases">
        <authorList>
            <person name="Tani A."/>
            <person name="Ola A."/>
            <person name="Ogura Y."/>
            <person name="Katsura K."/>
            <person name="Hayashi T."/>
        </authorList>
    </citation>
    <scope>NUCLEOTIDE SEQUENCE</scope>
    <source>
        <strain evidence="2">DSM 19015</strain>
    </source>
</reference>
<reference evidence="2" key="1">
    <citation type="journal article" date="2021" name="Front. Microbiol.">
        <title>Comprehensive Comparative Genomics and Phenotyping of Methylobacterium Species.</title>
        <authorList>
            <person name="Alessa O."/>
            <person name="Ogura Y."/>
            <person name="Fujitani Y."/>
            <person name="Takami H."/>
            <person name="Hayashi T."/>
            <person name="Sahin N."/>
            <person name="Tani A."/>
        </authorList>
    </citation>
    <scope>NUCLEOTIDE SEQUENCE</scope>
    <source>
        <strain evidence="2">DSM 19015</strain>
    </source>
</reference>
<gene>
    <name evidence="2" type="ORF">OCOJLMKI_0132</name>
</gene>
<sequence>MLAAYDETRKRVKRRRHRYPNGHIYFISRPDDLSYPVKVGYSGASLYMRLANVQVGCPYRLAVIESCPAHHSLELRLHLHLAESRMIGEWFARSPALAAAMRAAAAEELDTLLGVRPIEAPIAASPPPAKKRLRGSARVLEVASARPVSTQKPYSPPAMKAKTKKAPEA</sequence>
<evidence type="ECO:0000256" key="1">
    <source>
        <dbReference type="SAM" id="MobiDB-lite"/>
    </source>
</evidence>